<dbReference type="OrthoDB" id="5319888at2"/>
<dbReference type="RefSeq" id="WP_109620610.1">
    <property type="nucleotide sequence ID" value="NZ_QGDO01000005.1"/>
</dbReference>
<comment type="caution">
    <text evidence="2">The sequence shown here is derived from an EMBL/GenBank/DDBJ whole genome shotgun (WGS) entry which is preliminary data.</text>
</comment>
<evidence type="ECO:0000259" key="1">
    <source>
        <dbReference type="PROSITE" id="PS51186"/>
    </source>
</evidence>
<gene>
    <name evidence="2" type="ORF">BC781_105214</name>
</gene>
<evidence type="ECO:0000313" key="2">
    <source>
        <dbReference type="EMBL" id="PWJ40146.1"/>
    </source>
</evidence>
<accession>A0A315Z9B9</accession>
<dbReference type="InterPro" id="IPR052742">
    <property type="entry name" value="Mito_N-acetyltransferase"/>
</dbReference>
<keyword evidence="2" id="KW-0689">Ribosomal protein</keyword>
<dbReference type="CDD" id="cd04301">
    <property type="entry name" value="NAT_SF"/>
    <property type="match status" value="1"/>
</dbReference>
<proteinExistence type="predicted"/>
<keyword evidence="2" id="KW-0687">Ribonucleoprotein</keyword>
<dbReference type="Gene3D" id="3.40.630.30">
    <property type="match status" value="1"/>
</dbReference>
<dbReference type="InterPro" id="IPR000182">
    <property type="entry name" value="GNAT_dom"/>
</dbReference>
<organism evidence="2 3">
    <name type="scientific">Sediminitomix flava</name>
    <dbReference type="NCBI Taxonomy" id="379075"/>
    <lineage>
        <taxon>Bacteria</taxon>
        <taxon>Pseudomonadati</taxon>
        <taxon>Bacteroidota</taxon>
        <taxon>Cytophagia</taxon>
        <taxon>Cytophagales</taxon>
        <taxon>Flammeovirgaceae</taxon>
        <taxon>Sediminitomix</taxon>
    </lineage>
</organism>
<dbReference type="EMBL" id="QGDO01000005">
    <property type="protein sequence ID" value="PWJ40146.1"/>
    <property type="molecule type" value="Genomic_DNA"/>
</dbReference>
<dbReference type="PROSITE" id="PS51186">
    <property type="entry name" value="GNAT"/>
    <property type="match status" value="1"/>
</dbReference>
<evidence type="ECO:0000313" key="3">
    <source>
        <dbReference type="Proteomes" id="UP000245535"/>
    </source>
</evidence>
<keyword evidence="3" id="KW-1185">Reference proteome</keyword>
<dbReference type="SUPFAM" id="SSF55729">
    <property type="entry name" value="Acyl-CoA N-acyltransferases (Nat)"/>
    <property type="match status" value="1"/>
</dbReference>
<dbReference type="PANTHER" id="PTHR43138:SF1">
    <property type="entry name" value="N-ACETYLTRANSFERASE ACA1"/>
    <property type="match status" value="1"/>
</dbReference>
<dbReference type="InterPro" id="IPR016181">
    <property type="entry name" value="Acyl_CoA_acyltransferase"/>
</dbReference>
<dbReference type="GO" id="GO:0005840">
    <property type="term" value="C:ribosome"/>
    <property type="evidence" value="ECO:0007669"/>
    <property type="project" value="UniProtKB-KW"/>
</dbReference>
<sequence>MNTEIEITTKIRKAEIEDYQEIWEIIDEVIRTGDTYVFSPSSDKQKMLRYWCSSDKFTYVLTVDDKIVGTFILKENQPDLGSHVCNAAFMVDPKLAGQGIGYQMGAFALEEAKKLGFKAMQFNIVVKTNEAAVALWKKLGFEIVGEVPEVFNHAKEGYTSAYIMWRKL</sequence>
<protein>
    <submittedName>
        <fullName evidence="2">Ribosomal protein S18 acetylase RimI-like enzyme</fullName>
    </submittedName>
</protein>
<reference evidence="2 3" key="1">
    <citation type="submission" date="2018-03" db="EMBL/GenBank/DDBJ databases">
        <title>Genomic Encyclopedia of Archaeal and Bacterial Type Strains, Phase II (KMG-II): from individual species to whole genera.</title>
        <authorList>
            <person name="Goeker M."/>
        </authorList>
    </citation>
    <scope>NUCLEOTIDE SEQUENCE [LARGE SCALE GENOMIC DNA]</scope>
    <source>
        <strain evidence="2 3">DSM 28229</strain>
    </source>
</reference>
<dbReference type="AlphaFoldDB" id="A0A315Z9B9"/>
<name>A0A315Z9B9_SEDFL</name>
<dbReference type="PANTHER" id="PTHR43138">
    <property type="entry name" value="ACETYLTRANSFERASE, GNAT FAMILY"/>
    <property type="match status" value="1"/>
</dbReference>
<feature type="domain" description="N-acetyltransferase" evidence="1">
    <location>
        <begin position="9"/>
        <end position="168"/>
    </location>
</feature>
<dbReference type="Pfam" id="PF00583">
    <property type="entry name" value="Acetyltransf_1"/>
    <property type="match status" value="1"/>
</dbReference>
<dbReference type="Proteomes" id="UP000245535">
    <property type="component" value="Unassembled WGS sequence"/>
</dbReference>
<dbReference type="GO" id="GO:0016747">
    <property type="term" value="F:acyltransferase activity, transferring groups other than amino-acyl groups"/>
    <property type="evidence" value="ECO:0007669"/>
    <property type="project" value="InterPro"/>
</dbReference>